<reference evidence="4 5" key="1">
    <citation type="journal article" date="2016" name="Nat. Commun.">
        <title>Thousands of microbial genomes shed light on interconnected biogeochemical processes in an aquifer system.</title>
        <authorList>
            <person name="Anantharaman K."/>
            <person name="Brown C.T."/>
            <person name="Hug L.A."/>
            <person name="Sharon I."/>
            <person name="Castelle C.J."/>
            <person name="Probst A.J."/>
            <person name="Thomas B.C."/>
            <person name="Singh A."/>
            <person name="Wilkins M.J."/>
            <person name="Karaoz U."/>
            <person name="Brodie E.L."/>
            <person name="Williams K.H."/>
            <person name="Hubbard S.S."/>
            <person name="Banfield J.F."/>
        </authorList>
    </citation>
    <scope>NUCLEOTIDE SEQUENCE [LARGE SCALE GENOMIC DNA]</scope>
</reference>
<evidence type="ECO:0000256" key="1">
    <source>
        <dbReference type="SAM" id="MobiDB-lite"/>
    </source>
</evidence>
<feature type="region of interest" description="Disordered" evidence="1">
    <location>
        <begin position="1"/>
        <end position="20"/>
    </location>
</feature>
<keyword evidence="2" id="KW-1133">Transmembrane helix</keyword>
<accession>A0A1F6TGW8</accession>
<sequence length="273" mass="28725">MSEVTEVEATKNASAVSGGGPGGLLRQARADLRLPVEEVAKLLNLSPRQIVALEQDDYEHLPGATYVRGYLRNYALLLGLAPDKVVESYNCLPDAARPVDLTKLTTAPEIGSGDRLVKFVTLMVAAIVLGLAAVWWQGRDEGIVKSAGVSKPAAPAAGQNTPAAPEAAAPAVTRPDARSVVSPKPAGPAAPRARLVLTAARESWVDIRDADGDKLLYETLPPGQVVTIEARAPLSVFLGSADGVRLEFNGSEYNVLQHKHGQVARFTLGAAGR</sequence>
<feature type="compositionally biased region" description="Low complexity" evidence="1">
    <location>
        <begin position="152"/>
        <end position="171"/>
    </location>
</feature>
<keyword evidence="2" id="KW-0812">Transmembrane</keyword>
<name>A0A1F6TGW8_9PROT</name>
<dbReference type="InterPro" id="IPR025194">
    <property type="entry name" value="RodZ-like_C"/>
</dbReference>
<dbReference type="Pfam" id="PF13413">
    <property type="entry name" value="HTH_25"/>
    <property type="match status" value="1"/>
</dbReference>
<keyword evidence="2" id="KW-0472">Membrane</keyword>
<proteinExistence type="predicted"/>
<dbReference type="Proteomes" id="UP000179344">
    <property type="component" value="Unassembled WGS sequence"/>
</dbReference>
<organism evidence="4 5">
    <name type="scientific">Candidatus Muproteobacteria bacterium RBG_16_65_31</name>
    <dbReference type="NCBI Taxonomy" id="1817759"/>
    <lineage>
        <taxon>Bacteria</taxon>
        <taxon>Pseudomonadati</taxon>
        <taxon>Pseudomonadota</taxon>
        <taxon>Candidatus Muproteobacteria</taxon>
    </lineage>
</organism>
<evidence type="ECO:0000313" key="4">
    <source>
        <dbReference type="EMBL" id="OGI44338.1"/>
    </source>
</evidence>
<dbReference type="PANTHER" id="PTHR34475:SF1">
    <property type="entry name" value="CYTOSKELETON PROTEIN RODZ"/>
    <property type="match status" value="1"/>
</dbReference>
<dbReference type="InterPro" id="IPR050400">
    <property type="entry name" value="Bact_Cytoskel_RodZ"/>
</dbReference>
<evidence type="ECO:0000259" key="3">
    <source>
        <dbReference type="Pfam" id="PF13464"/>
    </source>
</evidence>
<dbReference type="EMBL" id="MFST01000053">
    <property type="protein sequence ID" value="OGI44338.1"/>
    <property type="molecule type" value="Genomic_DNA"/>
</dbReference>
<dbReference type="InterPro" id="IPR010982">
    <property type="entry name" value="Lambda_DNA-bd_dom_sf"/>
</dbReference>
<feature type="transmembrane region" description="Helical" evidence="2">
    <location>
        <begin position="116"/>
        <end position="136"/>
    </location>
</feature>
<protein>
    <recommendedName>
        <fullName evidence="3">Cytoskeleton protein RodZ-like C-terminal domain-containing protein</fullName>
    </recommendedName>
</protein>
<dbReference type="PANTHER" id="PTHR34475">
    <property type="match status" value="1"/>
</dbReference>
<evidence type="ECO:0000256" key="2">
    <source>
        <dbReference type="SAM" id="Phobius"/>
    </source>
</evidence>
<feature type="domain" description="Cytoskeleton protein RodZ-like C-terminal" evidence="3">
    <location>
        <begin position="196"/>
        <end position="267"/>
    </location>
</feature>
<dbReference type="Pfam" id="PF13464">
    <property type="entry name" value="RodZ_C"/>
    <property type="match status" value="1"/>
</dbReference>
<comment type="caution">
    <text evidence="4">The sequence shown here is derived from an EMBL/GenBank/DDBJ whole genome shotgun (WGS) entry which is preliminary data.</text>
</comment>
<dbReference type="Gene3D" id="1.10.260.40">
    <property type="entry name" value="lambda repressor-like DNA-binding domains"/>
    <property type="match status" value="1"/>
</dbReference>
<evidence type="ECO:0000313" key="5">
    <source>
        <dbReference type="Proteomes" id="UP000179344"/>
    </source>
</evidence>
<dbReference type="AlphaFoldDB" id="A0A1F6TGW8"/>
<feature type="region of interest" description="Disordered" evidence="1">
    <location>
        <begin position="151"/>
        <end position="187"/>
    </location>
</feature>
<dbReference type="GO" id="GO:0003677">
    <property type="term" value="F:DNA binding"/>
    <property type="evidence" value="ECO:0007669"/>
    <property type="project" value="InterPro"/>
</dbReference>
<gene>
    <name evidence="4" type="ORF">A2V92_05575</name>
</gene>